<feature type="transmembrane region" description="Helical" evidence="2">
    <location>
        <begin position="130"/>
        <end position="151"/>
    </location>
</feature>
<evidence type="ECO:0000313" key="3">
    <source>
        <dbReference type="EMBL" id="RDL40421.1"/>
    </source>
</evidence>
<gene>
    <name evidence="3" type="ORF">BP5553_00400</name>
</gene>
<feature type="compositionally biased region" description="Polar residues" evidence="1">
    <location>
        <begin position="31"/>
        <end position="46"/>
    </location>
</feature>
<feature type="transmembrane region" description="Helical" evidence="2">
    <location>
        <begin position="531"/>
        <end position="554"/>
    </location>
</feature>
<dbReference type="STRING" id="2656787.A0A370TY31"/>
<dbReference type="GeneID" id="43593249"/>
<dbReference type="PANTHER" id="PTHR37576:SF2">
    <property type="entry name" value="DEFECT AT LOW TEMPERATURE PROTEIN 1"/>
    <property type="match status" value="1"/>
</dbReference>
<comment type="caution">
    <text evidence="3">The sequence shown here is derived from an EMBL/GenBank/DDBJ whole genome shotgun (WGS) entry which is preliminary data.</text>
</comment>
<dbReference type="Pfam" id="PF11374">
    <property type="entry name" value="DUF3176"/>
    <property type="match status" value="1"/>
</dbReference>
<organism evidence="3 4">
    <name type="scientific">Venustampulla echinocandica</name>
    <dbReference type="NCBI Taxonomy" id="2656787"/>
    <lineage>
        <taxon>Eukaryota</taxon>
        <taxon>Fungi</taxon>
        <taxon>Dikarya</taxon>
        <taxon>Ascomycota</taxon>
        <taxon>Pezizomycotina</taxon>
        <taxon>Leotiomycetes</taxon>
        <taxon>Helotiales</taxon>
        <taxon>Pleuroascaceae</taxon>
        <taxon>Venustampulla</taxon>
    </lineage>
</organism>
<name>A0A370TY31_9HELO</name>
<accession>A0A370TY31</accession>
<protein>
    <submittedName>
        <fullName evidence="3">Uncharacterized protein</fullName>
    </submittedName>
</protein>
<keyword evidence="2" id="KW-1133">Transmembrane helix</keyword>
<evidence type="ECO:0000256" key="2">
    <source>
        <dbReference type="SAM" id="Phobius"/>
    </source>
</evidence>
<reference evidence="3 4" key="1">
    <citation type="journal article" date="2018" name="IMA Fungus">
        <title>IMA Genome-F 9: Draft genome sequence of Annulohypoxylon stygium, Aspergillus mulundensis, Berkeleyomyces basicola (syn. Thielaviopsis basicola), Ceratocystis smalleyi, two Cercospora beticola strains, Coleophoma cylindrospora, Fusarium fracticaudum, Phialophora cf. hyalina, and Morchella septimelata.</title>
        <authorList>
            <person name="Wingfield B.D."/>
            <person name="Bills G.F."/>
            <person name="Dong Y."/>
            <person name="Huang W."/>
            <person name="Nel W.J."/>
            <person name="Swalarsk-Parry B.S."/>
            <person name="Vaghefi N."/>
            <person name="Wilken P.M."/>
            <person name="An Z."/>
            <person name="de Beer Z.W."/>
            <person name="De Vos L."/>
            <person name="Chen L."/>
            <person name="Duong T.A."/>
            <person name="Gao Y."/>
            <person name="Hammerbacher A."/>
            <person name="Kikkert J.R."/>
            <person name="Li Y."/>
            <person name="Li H."/>
            <person name="Li K."/>
            <person name="Li Q."/>
            <person name="Liu X."/>
            <person name="Ma X."/>
            <person name="Naidoo K."/>
            <person name="Pethybridge S.J."/>
            <person name="Sun J."/>
            <person name="Steenkamp E.T."/>
            <person name="van der Nest M.A."/>
            <person name="van Wyk S."/>
            <person name="Wingfield M.J."/>
            <person name="Xiong C."/>
            <person name="Yue Q."/>
            <person name="Zhang X."/>
        </authorList>
    </citation>
    <scope>NUCLEOTIDE SEQUENCE [LARGE SCALE GENOMIC DNA]</scope>
    <source>
        <strain evidence="3 4">BP 5553</strain>
    </source>
</reference>
<proteinExistence type="predicted"/>
<dbReference type="Proteomes" id="UP000254866">
    <property type="component" value="Unassembled WGS sequence"/>
</dbReference>
<dbReference type="AlphaFoldDB" id="A0A370TY31"/>
<dbReference type="InterPro" id="IPR021514">
    <property type="entry name" value="DUF3176"/>
</dbReference>
<dbReference type="OrthoDB" id="5357734at2759"/>
<evidence type="ECO:0000313" key="4">
    <source>
        <dbReference type="Proteomes" id="UP000254866"/>
    </source>
</evidence>
<evidence type="ECO:0000256" key="1">
    <source>
        <dbReference type="SAM" id="MobiDB-lite"/>
    </source>
</evidence>
<feature type="region of interest" description="Disordered" evidence="1">
    <location>
        <begin position="1"/>
        <end position="80"/>
    </location>
</feature>
<keyword evidence="2" id="KW-0472">Membrane</keyword>
<keyword evidence="2" id="KW-0812">Transmembrane</keyword>
<feature type="transmembrane region" description="Helical" evidence="2">
    <location>
        <begin position="99"/>
        <end position="118"/>
    </location>
</feature>
<feature type="compositionally biased region" description="Acidic residues" evidence="1">
    <location>
        <begin position="12"/>
        <end position="22"/>
    </location>
</feature>
<dbReference type="EMBL" id="NPIC01000001">
    <property type="protein sequence ID" value="RDL40421.1"/>
    <property type="molecule type" value="Genomic_DNA"/>
</dbReference>
<dbReference type="PANTHER" id="PTHR37576">
    <property type="entry name" value="DEFECT AT LOW TEMPERATURE PROTEIN 1"/>
    <property type="match status" value="1"/>
</dbReference>
<dbReference type="RefSeq" id="XP_031873077.1">
    <property type="nucleotide sequence ID" value="XM_032009023.1"/>
</dbReference>
<keyword evidence="4" id="KW-1185">Reference proteome</keyword>
<sequence>MSRQPESGNLLDDVEQLPDDDGDRGYDLQQKAIQQEQPVPSKSVASTVAIHPVSSPEHPSEKTNESESEPSSSPDAPALQRHDGDVWSPGFWKQFPYRAALALLSCLAFIIASIVVLVKSDDQPTSAWTVSPTVYLALFMSGTNMLARFAFSEGVKIAWWCKALRGGTITDLHNHWDHADGILPALFSGRQFSLVALGTIAVTVMVIDQPLIQRASSVITIPRTFPVNVTAPIAPEVPWGFTGYQIGRRTTDQVMTQHMISAFNDHNSQAPIFTGFSGCNDTCTGYVDAGGLSAKCNTTSGPIMYNMYDYLGKTVSPFSVNFGLKPSRVNASSQMVLNVAYTDNSDGSSCSGIRTERTCYLVPATLRYPVKLTGNILTIGDILGNGTTQSFQPTPPMIGVDGGGDFSTWTLGGMYIAANSLFSANATYIFGGGNGIYMALPDTLSNQFINFAPQNLSGLEDSQKITVPSACGSNWTDPTSYILSSLNMMAFRISLPAAGFPFRNTSSPPAPQFLVMEQASNFNVHRSDYRFLIASTLLTTVFVVLITPMFIGWWELGRDVTLNPMETAKAFDAPLLRGPGSNAPLPELLKSMATRRVRFGEVESYAAGPMVSRQLKLADPVEVTTPRSGVAYA</sequence>